<accession>A0ABR0J9U6</accession>
<dbReference type="InterPro" id="IPR036855">
    <property type="entry name" value="Znf_CCCH_sf"/>
</dbReference>
<keyword evidence="3" id="KW-0808">Transferase</keyword>
<dbReference type="Pfam" id="PF00642">
    <property type="entry name" value="zf-CCCH"/>
    <property type="match status" value="2"/>
</dbReference>
<keyword evidence="8 9" id="KW-0862">Zinc</keyword>
<keyword evidence="5" id="KW-0677">Repeat</keyword>
<dbReference type="PANTHER" id="PTHR11685">
    <property type="entry name" value="RBR FAMILY RING FINGER AND IBR DOMAIN-CONTAINING"/>
    <property type="match status" value="1"/>
</dbReference>
<dbReference type="EMBL" id="JAVRRF010000012">
    <property type="protein sequence ID" value="KAK5059500.1"/>
    <property type="molecule type" value="Genomic_DNA"/>
</dbReference>
<dbReference type="SMART" id="SM00356">
    <property type="entry name" value="ZnF_C3H1"/>
    <property type="match status" value="2"/>
</dbReference>
<evidence type="ECO:0000313" key="13">
    <source>
        <dbReference type="EMBL" id="KAK5059500.1"/>
    </source>
</evidence>
<dbReference type="CDD" id="cd20335">
    <property type="entry name" value="BRcat_RBR"/>
    <property type="match status" value="1"/>
</dbReference>
<proteinExistence type="predicted"/>
<evidence type="ECO:0000256" key="4">
    <source>
        <dbReference type="ARBA" id="ARBA00022723"/>
    </source>
</evidence>
<comment type="caution">
    <text evidence="13">The sequence shown here is derived from an EMBL/GenBank/DDBJ whole genome shotgun (WGS) entry which is preliminary data.</text>
</comment>
<evidence type="ECO:0000256" key="3">
    <source>
        <dbReference type="ARBA" id="ARBA00022679"/>
    </source>
</evidence>
<dbReference type="InterPro" id="IPR044066">
    <property type="entry name" value="TRIAD_supradom"/>
</dbReference>
<evidence type="ECO:0000256" key="8">
    <source>
        <dbReference type="ARBA" id="ARBA00022833"/>
    </source>
</evidence>
<dbReference type="Proteomes" id="UP001345691">
    <property type="component" value="Unassembled WGS sequence"/>
</dbReference>
<dbReference type="SUPFAM" id="SSF54928">
    <property type="entry name" value="RNA-binding domain, RBD"/>
    <property type="match status" value="1"/>
</dbReference>
<dbReference type="Gene3D" id="3.30.1370.210">
    <property type="match status" value="1"/>
</dbReference>
<comment type="catalytic activity">
    <reaction evidence="1">
        <text>[E2 ubiquitin-conjugating enzyme]-S-ubiquitinyl-L-cysteine + [acceptor protein]-L-lysine = [E2 ubiquitin-conjugating enzyme]-L-cysteine + [acceptor protein]-N(6)-ubiquitinyl-L-lysine.</text>
        <dbReference type="EC" id="2.3.2.31"/>
    </reaction>
</comment>
<dbReference type="InterPro" id="IPR002867">
    <property type="entry name" value="IBR_dom"/>
</dbReference>
<sequence>MEVCKYYRTGSCKCGDECKFLHENNGAAHTEPSTLRANAEEFAPPAARLCHFFKKGRCRNGDACKFSHLPLNHEPPQAGRHEGSAASDNVLNHDDSPVRSPNIQLRLEGAIVHFGPGAEVQDVQFPALETLMTGKTPMTRVQIRTVCCSWFNASKFAYLHYKSRTWANSAAKRFEKKFRGRQVQTKIVPPPARHGSKTSIWSVKLGNLPADTNGEHLVELLKNLRPEKMVFGKPTSHTTEEEAIYSVKQLLSQSRLNPEAFDTIQTPSGSKTKAFVRFKTFADVQLALDLSGTPQPKLESRLYVDQMVFIKIPVLEEMYTVLGFKIQKLQEEKLDGAQISVHDGQRHKPVCIRIYGQKAKAVAKAKADVEALLKGDLLLHDDGTILWDDSFATSAGFAYIRSLSQPGKLFVYRDVLRRQLRLYGSNDLVQLARQALFTYLQVRRQCLQCVPLDGDLWQKAVQGGFRRVTGRFGKEKAKLDITQTPRLLIIQGSAEDAQAAREMIEAAREDHDDGHLDDRSTQCPACLSMAENPVELSCGHCYCRDCFKDQCQAAALPMLCYGDDSECRKPVSLQELQEILSHKQYEGLLMRSLQNHVRSHPNTLRYCPTPDCPTIFRLIDEAIALPCEQCLMSICTKCCTASHEGFTCGATEEEKCEQYMETNNIKKCSNCRTPVETVGCHHIKCVCGKHLCWLCLATFDREPECYGHLHKVHGRISDEHAHLDGGNPHIEVPDDNLDAEDDNPDDEDDDLQDVLFAAFVRRG</sequence>
<keyword evidence="6 9" id="KW-0863">Zinc-finger</keyword>
<evidence type="ECO:0000256" key="6">
    <source>
        <dbReference type="ARBA" id="ARBA00022771"/>
    </source>
</evidence>
<dbReference type="PROSITE" id="PS51873">
    <property type="entry name" value="TRIAD"/>
    <property type="match status" value="1"/>
</dbReference>
<evidence type="ECO:0000313" key="14">
    <source>
        <dbReference type="Proteomes" id="UP001345691"/>
    </source>
</evidence>
<dbReference type="InterPro" id="IPR013083">
    <property type="entry name" value="Znf_RING/FYVE/PHD"/>
</dbReference>
<feature type="domain" description="C3H1-type" evidence="11">
    <location>
        <begin position="44"/>
        <end position="71"/>
    </location>
</feature>
<evidence type="ECO:0000256" key="2">
    <source>
        <dbReference type="ARBA" id="ARBA00012251"/>
    </source>
</evidence>
<dbReference type="EC" id="2.3.2.31" evidence="2"/>
<dbReference type="SUPFAM" id="SSF57850">
    <property type="entry name" value="RING/U-box"/>
    <property type="match status" value="2"/>
</dbReference>
<dbReference type="InterPro" id="IPR000571">
    <property type="entry name" value="Znf_CCCH"/>
</dbReference>
<evidence type="ECO:0000256" key="10">
    <source>
        <dbReference type="SAM" id="MobiDB-lite"/>
    </source>
</evidence>
<feature type="zinc finger region" description="C3H1-type" evidence="9">
    <location>
        <begin position="44"/>
        <end position="71"/>
    </location>
</feature>
<dbReference type="Gene3D" id="3.30.40.10">
    <property type="entry name" value="Zinc/RING finger domain, C3HC4 (zinc finger)"/>
    <property type="match status" value="1"/>
</dbReference>
<evidence type="ECO:0000256" key="5">
    <source>
        <dbReference type="ARBA" id="ARBA00022737"/>
    </source>
</evidence>
<keyword evidence="4 9" id="KW-0479">Metal-binding</keyword>
<dbReference type="Pfam" id="PF01485">
    <property type="entry name" value="IBR"/>
    <property type="match status" value="1"/>
</dbReference>
<evidence type="ECO:0000256" key="9">
    <source>
        <dbReference type="PROSITE-ProRule" id="PRU00723"/>
    </source>
</evidence>
<feature type="domain" description="C3H1-type" evidence="11">
    <location>
        <begin position="1"/>
        <end position="25"/>
    </location>
</feature>
<feature type="domain" description="RING-type" evidence="12">
    <location>
        <begin position="519"/>
        <end position="716"/>
    </location>
</feature>
<name>A0ABR0J9U6_9EURO</name>
<feature type="region of interest" description="Disordered" evidence="10">
    <location>
        <begin position="722"/>
        <end position="749"/>
    </location>
</feature>
<feature type="compositionally biased region" description="Acidic residues" evidence="10">
    <location>
        <begin position="733"/>
        <end position="749"/>
    </location>
</feature>
<evidence type="ECO:0000259" key="12">
    <source>
        <dbReference type="PROSITE" id="PS51873"/>
    </source>
</evidence>
<evidence type="ECO:0000256" key="1">
    <source>
        <dbReference type="ARBA" id="ARBA00001798"/>
    </source>
</evidence>
<keyword evidence="7" id="KW-0833">Ubl conjugation pathway</keyword>
<evidence type="ECO:0000256" key="7">
    <source>
        <dbReference type="ARBA" id="ARBA00022786"/>
    </source>
</evidence>
<dbReference type="InterPro" id="IPR035979">
    <property type="entry name" value="RBD_domain_sf"/>
</dbReference>
<organism evidence="13 14">
    <name type="scientific">Exophiala sideris</name>
    <dbReference type="NCBI Taxonomy" id="1016849"/>
    <lineage>
        <taxon>Eukaryota</taxon>
        <taxon>Fungi</taxon>
        <taxon>Dikarya</taxon>
        <taxon>Ascomycota</taxon>
        <taxon>Pezizomycotina</taxon>
        <taxon>Eurotiomycetes</taxon>
        <taxon>Chaetothyriomycetidae</taxon>
        <taxon>Chaetothyriales</taxon>
        <taxon>Herpotrichiellaceae</taxon>
        <taxon>Exophiala</taxon>
    </lineage>
</organism>
<keyword evidence="14" id="KW-1185">Reference proteome</keyword>
<dbReference type="PROSITE" id="PS50103">
    <property type="entry name" value="ZF_C3H1"/>
    <property type="match status" value="2"/>
</dbReference>
<dbReference type="InterPro" id="IPR031127">
    <property type="entry name" value="E3_UB_ligase_RBR"/>
</dbReference>
<feature type="zinc finger region" description="C3H1-type" evidence="9">
    <location>
        <begin position="1"/>
        <end position="25"/>
    </location>
</feature>
<protein>
    <recommendedName>
        <fullName evidence="2">RBR-type E3 ubiquitin transferase</fullName>
        <ecNumber evidence="2">2.3.2.31</ecNumber>
    </recommendedName>
</protein>
<reference evidence="13 14" key="1">
    <citation type="submission" date="2023-08" db="EMBL/GenBank/DDBJ databases">
        <title>Black Yeasts Isolated from many extreme environments.</title>
        <authorList>
            <person name="Coleine C."/>
            <person name="Stajich J.E."/>
            <person name="Selbmann L."/>
        </authorList>
    </citation>
    <scope>NUCLEOTIDE SEQUENCE [LARGE SCALE GENOMIC DNA]</scope>
    <source>
        <strain evidence="13 14">CCFEE 6328</strain>
    </source>
</reference>
<evidence type="ECO:0000259" key="11">
    <source>
        <dbReference type="PROSITE" id="PS50103"/>
    </source>
</evidence>
<dbReference type="SUPFAM" id="SSF90229">
    <property type="entry name" value="CCCH zinc finger"/>
    <property type="match status" value="2"/>
</dbReference>
<gene>
    <name evidence="13" type="ORF">LTR69_006089</name>
</gene>
<dbReference type="SMART" id="SM00647">
    <property type="entry name" value="IBR"/>
    <property type="match status" value="1"/>
</dbReference>
<dbReference type="Gene3D" id="1.20.120.1750">
    <property type="match status" value="1"/>
</dbReference>